<proteinExistence type="predicted"/>
<gene>
    <name evidence="1" type="ORF">DPMN_116332</name>
</gene>
<reference evidence="1" key="1">
    <citation type="journal article" date="2019" name="bioRxiv">
        <title>The Genome of the Zebra Mussel, Dreissena polymorpha: A Resource for Invasive Species Research.</title>
        <authorList>
            <person name="McCartney M.A."/>
            <person name="Auch B."/>
            <person name="Kono T."/>
            <person name="Mallez S."/>
            <person name="Zhang Y."/>
            <person name="Obille A."/>
            <person name="Becker A."/>
            <person name="Abrahante J.E."/>
            <person name="Garbe J."/>
            <person name="Badalamenti J.P."/>
            <person name="Herman A."/>
            <person name="Mangelson H."/>
            <person name="Liachko I."/>
            <person name="Sullivan S."/>
            <person name="Sone E.D."/>
            <person name="Koren S."/>
            <person name="Silverstein K.A.T."/>
            <person name="Beckman K.B."/>
            <person name="Gohl D.M."/>
        </authorList>
    </citation>
    <scope>NUCLEOTIDE SEQUENCE</scope>
    <source>
        <strain evidence="1">Duluth1</strain>
        <tissue evidence="1">Whole animal</tissue>
    </source>
</reference>
<dbReference type="AlphaFoldDB" id="A0A9D4KMX6"/>
<evidence type="ECO:0000313" key="1">
    <source>
        <dbReference type="EMBL" id="KAH3842828.1"/>
    </source>
</evidence>
<dbReference type="EMBL" id="JAIWYP010000004">
    <property type="protein sequence ID" value="KAH3842828.1"/>
    <property type="molecule type" value="Genomic_DNA"/>
</dbReference>
<comment type="caution">
    <text evidence="1">The sequence shown here is derived from an EMBL/GenBank/DDBJ whole genome shotgun (WGS) entry which is preliminary data.</text>
</comment>
<reference evidence="1" key="2">
    <citation type="submission" date="2020-11" db="EMBL/GenBank/DDBJ databases">
        <authorList>
            <person name="McCartney M.A."/>
            <person name="Auch B."/>
            <person name="Kono T."/>
            <person name="Mallez S."/>
            <person name="Becker A."/>
            <person name="Gohl D.M."/>
            <person name="Silverstein K.A.T."/>
            <person name="Koren S."/>
            <person name="Bechman K.B."/>
            <person name="Herman A."/>
            <person name="Abrahante J.E."/>
            <person name="Garbe J."/>
        </authorList>
    </citation>
    <scope>NUCLEOTIDE SEQUENCE</scope>
    <source>
        <strain evidence="1">Duluth1</strain>
        <tissue evidence="1">Whole animal</tissue>
    </source>
</reference>
<name>A0A9D4KMX6_DREPO</name>
<dbReference type="Proteomes" id="UP000828390">
    <property type="component" value="Unassembled WGS sequence"/>
</dbReference>
<evidence type="ECO:0000313" key="2">
    <source>
        <dbReference type="Proteomes" id="UP000828390"/>
    </source>
</evidence>
<keyword evidence="2" id="KW-1185">Reference proteome</keyword>
<sequence>MMDIEPIMGGLSKYFQNNSVNFSAVKPHITSTCETLRDLLVVEGVLVDKLSKFVRCENDSCLYGRPLSESECKNVCDAIQENVHFDGFSSEKGGDELEDDIEPEVGFCSLSCDIIANSNKTFSS</sequence>
<accession>A0A9D4KMX6</accession>
<protein>
    <submittedName>
        <fullName evidence="1">Uncharacterized protein</fullName>
    </submittedName>
</protein>
<organism evidence="1 2">
    <name type="scientific">Dreissena polymorpha</name>
    <name type="common">Zebra mussel</name>
    <name type="synonym">Mytilus polymorpha</name>
    <dbReference type="NCBI Taxonomy" id="45954"/>
    <lineage>
        <taxon>Eukaryota</taxon>
        <taxon>Metazoa</taxon>
        <taxon>Spiralia</taxon>
        <taxon>Lophotrochozoa</taxon>
        <taxon>Mollusca</taxon>
        <taxon>Bivalvia</taxon>
        <taxon>Autobranchia</taxon>
        <taxon>Heteroconchia</taxon>
        <taxon>Euheterodonta</taxon>
        <taxon>Imparidentia</taxon>
        <taxon>Neoheterodontei</taxon>
        <taxon>Myida</taxon>
        <taxon>Dreissenoidea</taxon>
        <taxon>Dreissenidae</taxon>
        <taxon>Dreissena</taxon>
    </lineage>
</organism>